<evidence type="ECO:0008006" key="9">
    <source>
        <dbReference type="Google" id="ProtNLM"/>
    </source>
</evidence>
<dbReference type="SUPFAM" id="SSF52242">
    <property type="entry name" value="Cobalamin (vitamin B12)-binding domain"/>
    <property type="match status" value="1"/>
</dbReference>
<evidence type="ECO:0000256" key="4">
    <source>
        <dbReference type="ARBA" id="ARBA00023004"/>
    </source>
</evidence>
<feature type="domain" description="Radical SAM core" evidence="7">
    <location>
        <begin position="185"/>
        <end position="409"/>
    </location>
</feature>
<dbReference type="PANTHER" id="PTHR43409">
    <property type="entry name" value="ANAEROBIC MAGNESIUM-PROTOPORPHYRIN IX MONOMETHYL ESTER CYCLASE-RELATED"/>
    <property type="match status" value="1"/>
</dbReference>
<dbReference type="InterPro" id="IPR006158">
    <property type="entry name" value="Cobalamin-bd"/>
</dbReference>
<dbReference type="EMBL" id="CACRTG010000028">
    <property type="protein sequence ID" value="VYT31987.1"/>
    <property type="molecule type" value="Genomic_DNA"/>
</dbReference>
<dbReference type="InterPro" id="IPR051198">
    <property type="entry name" value="BchE-like"/>
</dbReference>
<dbReference type="Pfam" id="PF02310">
    <property type="entry name" value="B12-binding"/>
    <property type="match status" value="1"/>
</dbReference>
<dbReference type="InterPro" id="IPR007197">
    <property type="entry name" value="rSAM"/>
</dbReference>
<reference evidence="8" key="1">
    <citation type="submission" date="2019-11" db="EMBL/GenBank/DDBJ databases">
        <authorList>
            <person name="Feng L."/>
        </authorList>
    </citation>
    <scope>NUCLEOTIDE SEQUENCE</scope>
    <source>
        <strain evidence="8">CnexileLFYP112</strain>
    </source>
</reference>
<evidence type="ECO:0000259" key="7">
    <source>
        <dbReference type="PROSITE" id="PS51918"/>
    </source>
</evidence>
<keyword evidence="4" id="KW-0408">Iron</keyword>
<accession>A0A6N2VQL4</accession>
<dbReference type="SFLD" id="SFLDG01082">
    <property type="entry name" value="B12-binding_domain_containing"/>
    <property type="match status" value="1"/>
</dbReference>
<dbReference type="GO" id="GO:0031419">
    <property type="term" value="F:cobalamin binding"/>
    <property type="evidence" value="ECO:0007669"/>
    <property type="project" value="InterPro"/>
</dbReference>
<dbReference type="InterPro" id="IPR006638">
    <property type="entry name" value="Elp3/MiaA/NifB-like_rSAM"/>
</dbReference>
<name>A0A6N2VQL4_9FIRM</name>
<dbReference type="GO" id="GO:0046872">
    <property type="term" value="F:metal ion binding"/>
    <property type="evidence" value="ECO:0007669"/>
    <property type="project" value="UniProtKB-KW"/>
</dbReference>
<dbReference type="SUPFAM" id="SSF102114">
    <property type="entry name" value="Radical SAM enzymes"/>
    <property type="match status" value="1"/>
</dbReference>
<dbReference type="SFLD" id="SFLDS00029">
    <property type="entry name" value="Radical_SAM"/>
    <property type="match status" value="1"/>
</dbReference>
<organism evidence="8">
    <name type="scientific">[Clostridium] nexile</name>
    <dbReference type="NCBI Taxonomy" id="29361"/>
    <lineage>
        <taxon>Bacteria</taxon>
        <taxon>Bacillati</taxon>
        <taxon>Bacillota</taxon>
        <taxon>Clostridia</taxon>
        <taxon>Lachnospirales</taxon>
        <taxon>Lachnospiraceae</taxon>
        <taxon>Tyzzerella</taxon>
    </lineage>
</organism>
<protein>
    <recommendedName>
        <fullName evidence="9">B12-binding domain-containing radical SAM protein</fullName>
    </recommendedName>
</protein>
<dbReference type="Gene3D" id="3.40.50.280">
    <property type="entry name" value="Cobalamin-binding domain"/>
    <property type="match status" value="1"/>
</dbReference>
<dbReference type="InterPro" id="IPR036724">
    <property type="entry name" value="Cobalamin-bd_sf"/>
</dbReference>
<dbReference type="PANTHER" id="PTHR43409:SF16">
    <property type="entry name" value="SLR0320 PROTEIN"/>
    <property type="match status" value="1"/>
</dbReference>
<dbReference type="PROSITE" id="PS51332">
    <property type="entry name" value="B12_BINDING"/>
    <property type="match status" value="1"/>
</dbReference>
<dbReference type="GO" id="GO:0005829">
    <property type="term" value="C:cytosol"/>
    <property type="evidence" value="ECO:0007669"/>
    <property type="project" value="TreeGrafter"/>
</dbReference>
<evidence type="ECO:0000313" key="8">
    <source>
        <dbReference type="EMBL" id="VYT31987.1"/>
    </source>
</evidence>
<dbReference type="Gene3D" id="3.80.30.20">
    <property type="entry name" value="tm_1862 like domain"/>
    <property type="match status" value="1"/>
</dbReference>
<comment type="cofactor">
    <cofactor evidence="1">
        <name>[4Fe-4S] cluster</name>
        <dbReference type="ChEBI" id="CHEBI:49883"/>
    </cofactor>
</comment>
<dbReference type="SFLD" id="SFLDG01123">
    <property type="entry name" value="methyltransferase_(Class_B)"/>
    <property type="match status" value="1"/>
</dbReference>
<gene>
    <name evidence="8" type="ORF">CNLFYP112_02861</name>
</gene>
<evidence type="ECO:0000256" key="1">
    <source>
        <dbReference type="ARBA" id="ARBA00001966"/>
    </source>
</evidence>
<evidence type="ECO:0000256" key="3">
    <source>
        <dbReference type="ARBA" id="ARBA00022723"/>
    </source>
</evidence>
<dbReference type="PROSITE" id="PS51918">
    <property type="entry name" value="RADICAL_SAM"/>
    <property type="match status" value="1"/>
</dbReference>
<dbReference type="GO" id="GO:0003824">
    <property type="term" value="F:catalytic activity"/>
    <property type="evidence" value="ECO:0007669"/>
    <property type="project" value="InterPro"/>
</dbReference>
<dbReference type="AlphaFoldDB" id="A0A6N2VQL4"/>
<evidence type="ECO:0000256" key="2">
    <source>
        <dbReference type="ARBA" id="ARBA00022691"/>
    </source>
</evidence>
<evidence type="ECO:0000256" key="5">
    <source>
        <dbReference type="ARBA" id="ARBA00023014"/>
    </source>
</evidence>
<keyword evidence="5" id="KW-0411">Iron-sulfur</keyword>
<keyword evidence="3" id="KW-0479">Metal-binding</keyword>
<dbReference type="CDD" id="cd01335">
    <property type="entry name" value="Radical_SAM"/>
    <property type="match status" value="1"/>
</dbReference>
<proteinExistence type="predicted"/>
<dbReference type="InterPro" id="IPR023404">
    <property type="entry name" value="rSAM_horseshoe"/>
</dbReference>
<dbReference type="GO" id="GO:0051539">
    <property type="term" value="F:4 iron, 4 sulfur cluster binding"/>
    <property type="evidence" value="ECO:0007669"/>
    <property type="project" value="UniProtKB-KW"/>
</dbReference>
<dbReference type="InterPro" id="IPR034466">
    <property type="entry name" value="Methyltransferase_Class_B"/>
</dbReference>
<dbReference type="InterPro" id="IPR058240">
    <property type="entry name" value="rSAM_sf"/>
</dbReference>
<keyword evidence="2" id="KW-0949">S-adenosyl-L-methionine</keyword>
<sequence>MKNILLINLPISTWYKKFFTETNSMPPLGMLYVGTVLKNEGYNVKALDLAVESFSVDELISIILKSQADIIGLSTYNEAWHSLIQLSKIIKKINNNIKIFAGGAFATFCYESILNESEVDFVVTGEGEYATLELCNEISNDEKEYKAAGVIWKNSTGDIIVNEMNKRIKDLDSIPWPDRKLVDLSKYTLPYTISTARGCPGECIFCSSKAFWGKKVIMRSAKSVYDEMKYLHDTLNASIFYIADDTFTASKKRIFEFCKLLEDTDVNYTWGCESRADIVDEELIATINKAGCTKIQFGLESADNNILKGLKKKVTIEQIENAIKLAYKYHMHITASFIIGHAEDTKETIEKTLNFAEFIQKEYGVNVVGSINTPFPGTEQYNKCEEYGIEILTDDWNNFRLNNAIINTKNITANELRYYYNKVLELQMNNRN</sequence>
<dbReference type="CDD" id="cd02068">
    <property type="entry name" value="radical_SAM_B12_BD"/>
    <property type="match status" value="1"/>
</dbReference>
<feature type="domain" description="B12-binding" evidence="6">
    <location>
        <begin position="8"/>
        <end position="145"/>
    </location>
</feature>
<dbReference type="Pfam" id="PF04055">
    <property type="entry name" value="Radical_SAM"/>
    <property type="match status" value="1"/>
</dbReference>
<dbReference type="SMART" id="SM00729">
    <property type="entry name" value="Elp3"/>
    <property type="match status" value="1"/>
</dbReference>
<evidence type="ECO:0000259" key="6">
    <source>
        <dbReference type="PROSITE" id="PS51332"/>
    </source>
</evidence>